<dbReference type="Proteomes" id="UP000283538">
    <property type="component" value="Unassembled WGS sequence"/>
</dbReference>
<protein>
    <submittedName>
        <fullName evidence="2">Uncharacterized protein</fullName>
    </submittedName>
</protein>
<sequence>MSKSKPYEEQKTENQMASEAAMMYETARSMDDFVASIPVDLMQQLIDISIRDCKAGKGIRHEQIASYINEQMGWE</sequence>
<gene>
    <name evidence="2" type="ORF">DW701_02175</name>
    <name evidence="1" type="ORF">HF841_06675</name>
</gene>
<dbReference type="Proteomes" id="UP000520291">
    <property type="component" value="Unassembled WGS sequence"/>
</dbReference>
<proteinExistence type="predicted"/>
<evidence type="ECO:0000313" key="4">
    <source>
        <dbReference type="Proteomes" id="UP000520291"/>
    </source>
</evidence>
<comment type="caution">
    <text evidence="2">The sequence shown here is derived from an EMBL/GenBank/DDBJ whole genome shotgun (WGS) entry which is preliminary data.</text>
</comment>
<dbReference type="AlphaFoldDB" id="A0A414MIX8"/>
<evidence type="ECO:0000313" key="1">
    <source>
        <dbReference type="EMBL" id="NME85708.1"/>
    </source>
</evidence>
<dbReference type="EMBL" id="JABAGL010000008">
    <property type="protein sequence ID" value="NME85708.1"/>
    <property type="molecule type" value="Genomic_DNA"/>
</dbReference>
<organism evidence="2 3">
    <name type="scientific">Bacteroides eggerthii</name>
    <dbReference type="NCBI Taxonomy" id="28111"/>
    <lineage>
        <taxon>Bacteria</taxon>
        <taxon>Pseudomonadati</taxon>
        <taxon>Bacteroidota</taxon>
        <taxon>Bacteroidia</taxon>
        <taxon>Bacteroidales</taxon>
        <taxon>Bacteroidaceae</taxon>
        <taxon>Bacteroides</taxon>
    </lineage>
</organism>
<evidence type="ECO:0000313" key="3">
    <source>
        <dbReference type="Proteomes" id="UP000283538"/>
    </source>
</evidence>
<evidence type="ECO:0000313" key="2">
    <source>
        <dbReference type="EMBL" id="RHF11616.1"/>
    </source>
</evidence>
<reference evidence="1 4" key="2">
    <citation type="submission" date="2020-04" db="EMBL/GenBank/DDBJ databases">
        <authorList>
            <person name="Hitch T.C.A."/>
            <person name="Wylensek D."/>
            <person name="Clavel T."/>
        </authorList>
    </citation>
    <scope>NUCLEOTIDE SEQUENCE [LARGE SCALE GENOMIC DNA]</scope>
    <source>
        <strain evidence="1 4">WCA3-601-WT-5E</strain>
    </source>
</reference>
<name>A0A414MIX8_9BACE</name>
<dbReference type="EMBL" id="QSLA01000002">
    <property type="protein sequence ID" value="RHF11616.1"/>
    <property type="molecule type" value="Genomic_DNA"/>
</dbReference>
<accession>A0A414MIX8</accession>
<reference evidence="2 3" key="1">
    <citation type="submission" date="2018-08" db="EMBL/GenBank/DDBJ databases">
        <title>A genome reference for cultivated species of the human gut microbiota.</title>
        <authorList>
            <person name="Zou Y."/>
            <person name="Xue W."/>
            <person name="Luo G."/>
        </authorList>
    </citation>
    <scope>NUCLEOTIDE SEQUENCE [LARGE SCALE GENOMIC DNA]</scope>
    <source>
        <strain evidence="2 3">AM26-26AC</strain>
    </source>
</reference>
<dbReference type="RefSeq" id="WP_004295518.1">
    <property type="nucleotide sequence ID" value="NZ_JABAGL010000008.1"/>
</dbReference>